<dbReference type="Proteomes" id="UP000777482">
    <property type="component" value="Unassembled WGS sequence"/>
</dbReference>
<keyword evidence="2" id="KW-0812">Transmembrane</keyword>
<organism evidence="3 4">
    <name type="scientific">Rhodotorula mucilaginosa</name>
    <name type="common">Yeast</name>
    <name type="synonym">Rhodotorula rubra</name>
    <dbReference type="NCBI Taxonomy" id="5537"/>
    <lineage>
        <taxon>Eukaryota</taxon>
        <taxon>Fungi</taxon>
        <taxon>Dikarya</taxon>
        <taxon>Basidiomycota</taxon>
        <taxon>Pucciniomycotina</taxon>
        <taxon>Microbotryomycetes</taxon>
        <taxon>Sporidiobolales</taxon>
        <taxon>Sporidiobolaceae</taxon>
        <taxon>Rhodotorula</taxon>
    </lineage>
</organism>
<evidence type="ECO:0000256" key="1">
    <source>
        <dbReference type="SAM" id="MobiDB-lite"/>
    </source>
</evidence>
<sequence length="150" mass="15926">MASTTATTTQHLAPVLTPIRGLPVPAVQSGSSSGSPDGATVMLVLLPVLFGGLMLAAIGVGLFQWAHQRQKEKERQSGIRAARLRRASSPFAPIAMANVNPDLEAGTINRDAQSLEPTKSSEAEGRLSRANSTRSFNLPRKPPPPYQPYA</sequence>
<dbReference type="AlphaFoldDB" id="A0A9P7B6X7"/>
<comment type="caution">
    <text evidence="3">The sequence shown here is derived from an EMBL/GenBank/DDBJ whole genome shotgun (WGS) entry which is preliminary data.</text>
</comment>
<gene>
    <name evidence="3" type="ORF">C6P46_002842</name>
</gene>
<feature type="compositionally biased region" description="Pro residues" evidence="1">
    <location>
        <begin position="140"/>
        <end position="150"/>
    </location>
</feature>
<dbReference type="OrthoDB" id="10329543at2759"/>
<feature type="transmembrane region" description="Helical" evidence="2">
    <location>
        <begin position="41"/>
        <end position="66"/>
    </location>
</feature>
<evidence type="ECO:0000313" key="4">
    <source>
        <dbReference type="Proteomes" id="UP000777482"/>
    </source>
</evidence>
<name>A0A9P7B6X7_RHOMI</name>
<keyword evidence="2" id="KW-0472">Membrane</keyword>
<proteinExistence type="predicted"/>
<accession>A0A9P7B6X7</accession>
<protein>
    <submittedName>
        <fullName evidence="3">Uncharacterized protein</fullName>
    </submittedName>
</protein>
<evidence type="ECO:0000256" key="2">
    <source>
        <dbReference type="SAM" id="Phobius"/>
    </source>
</evidence>
<evidence type="ECO:0000313" key="3">
    <source>
        <dbReference type="EMBL" id="KAG0663252.1"/>
    </source>
</evidence>
<dbReference type="EMBL" id="PUHQ01000021">
    <property type="protein sequence ID" value="KAG0663252.1"/>
    <property type="molecule type" value="Genomic_DNA"/>
</dbReference>
<keyword evidence="4" id="KW-1185">Reference proteome</keyword>
<feature type="region of interest" description="Disordered" evidence="1">
    <location>
        <begin position="105"/>
        <end position="150"/>
    </location>
</feature>
<keyword evidence="2" id="KW-1133">Transmembrane helix</keyword>
<reference evidence="3 4" key="1">
    <citation type="submission" date="2020-11" db="EMBL/GenBank/DDBJ databases">
        <title>Kefir isolates.</title>
        <authorList>
            <person name="Marcisauskas S."/>
            <person name="Kim Y."/>
            <person name="Blasche S."/>
        </authorList>
    </citation>
    <scope>NUCLEOTIDE SEQUENCE [LARGE SCALE GENOMIC DNA]</scope>
    <source>
        <strain evidence="3 4">KR</strain>
    </source>
</reference>